<keyword evidence="2" id="KW-1185">Reference proteome</keyword>
<proteinExistence type="predicted"/>
<organism evidence="1 2">
    <name type="scientific">Cellulophaga phage phi19:1</name>
    <dbReference type="NCBI Taxonomy" id="1327970"/>
    <lineage>
        <taxon>Viruses</taxon>
        <taxon>Duplodnaviria</taxon>
        <taxon>Heunggongvirae</taxon>
        <taxon>Uroviricota</taxon>
        <taxon>Caudoviricetes</taxon>
        <taxon>Assiduviridae</taxon>
        <taxon>Cellubavirus</taxon>
        <taxon>Cellubavirus phi19una</taxon>
    </lineage>
</organism>
<dbReference type="KEGG" id="vg:16880892"/>
<dbReference type="GeneID" id="16880892"/>
<accession>R9ZVU9</accession>
<evidence type="ECO:0000313" key="2">
    <source>
        <dbReference type="Proteomes" id="UP000014730"/>
    </source>
</evidence>
<name>R9ZVU9_9CAUD</name>
<gene>
    <name evidence="1" type="ORF">Phi19:1_gp034</name>
</gene>
<dbReference type="EMBL" id="KC821607">
    <property type="protein sequence ID" value="AGO47324.1"/>
    <property type="molecule type" value="Genomic_DNA"/>
</dbReference>
<sequence length="76" mass="9028">MKEITINTHLAFMIKNGIKVFPVFDSRYKFAVCIEDNFNLMYKNKKTIGEYKHDSKSINKALEQTLEHIYKKLNKN</sequence>
<dbReference type="RefSeq" id="YP_008241727.1">
    <property type="nucleotide sequence ID" value="NC_021799.1"/>
</dbReference>
<reference evidence="1 2" key="1">
    <citation type="journal article" date="2013" name="Proc. Natl. Acad. Sci. U.S.A.">
        <title>Twelve previously unknown phage genera are ubiquitous in global oceans.</title>
        <authorList>
            <person name="Holmfeldt K."/>
            <person name="Solonenko N."/>
            <person name="Shah M."/>
            <person name="Corrier K."/>
            <person name="Riemann L."/>
            <person name="Verberkmoes N.C."/>
            <person name="Sullivan M.B."/>
        </authorList>
    </citation>
    <scope>NUCLEOTIDE SEQUENCE [LARGE SCALE GENOMIC DNA]</scope>
    <source>
        <strain evidence="1">Phi19:1</strain>
    </source>
</reference>
<dbReference type="Proteomes" id="UP000014730">
    <property type="component" value="Segment"/>
</dbReference>
<evidence type="ECO:0000313" key="1">
    <source>
        <dbReference type="EMBL" id="AGO47324.1"/>
    </source>
</evidence>
<reference evidence="2" key="2">
    <citation type="submission" date="2013-03" db="EMBL/GenBank/DDBJ databases">
        <title>The Cellulophaga phages: a novel, diverse, and globally ubiquitous model system.</title>
        <authorList>
            <person name="Holmfeldt K."/>
            <person name="Solonenko N."/>
            <person name="Shah M."/>
            <person name="Corrier K."/>
            <person name="Riemann L."/>
            <person name="VerBerkmoes N.C."/>
            <person name="Sullivan M.B."/>
        </authorList>
    </citation>
    <scope>NUCLEOTIDE SEQUENCE [LARGE SCALE GENOMIC DNA]</scope>
</reference>
<dbReference type="OrthoDB" id="34581at10239"/>
<protein>
    <submittedName>
        <fullName evidence="1">Uncharacterized protein</fullName>
    </submittedName>
</protein>